<keyword evidence="3" id="KW-0479">Metal-binding</keyword>
<protein>
    <recommendedName>
        <fullName evidence="12">Lipoxygenase</fullName>
        <ecNumber evidence="12">1.13.11.-</ecNumber>
    </recommendedName>
</protein>
<dbReference type="GO" id="GO:0046872">
    <property type="term" value="F:metal ion binding"/>
    <property type="evidence" value="ECO:0007669"/>
    <property type="project" value="UniProtKB-UniRule"/>
</dbReference>
<dbReference type="InterPro" id="IPR036392">
    <property type="entry name" value="PLAT/LH2_dom_sf"/>
</dbReference>
<evidence type="ECO:0000256" key="7">
    <source>
        <dbReference type="ARBA" id="ARBA00023002"/>
    </source>
</evidence>
<dbReference type="PRINTS" id="PR00468">
    <property type="entry name" value="PLTLPOXGNASE"/>
</dbReference>
<keyword evidence="5" id="KW-0276">Fatty acid metabolism</keyword>
<dbReference type="GO" id="GO:0034440">
    <property type="term" value="P:lipid oxidation"/>
    <property type="evidence" value="ECO:0007669"/>
    <property type="project" value="InterPro"/>
</dbReference>
<comment type="similarity">
    <text evidence="1 12">Belongs to the lipoxygenase family.</text>
</comment>
<evidence type="ECO:0000256" key="13">
    <source>
        <dbReference type="SAM" id="MobiDB-lite"/>
    </source>
</evidence>
<evidence type="ECO:0000256" key="11">
    <source>
        <dbReference type="PROSITE-ProRule" id="PRU00152"/>
    </source>
</evidence>
<dbReference type="GO" id="GO:0031408">
    <property type="term" value="P:oxylipin biosynthetic process"/>
    <property type="evidence" value="ECO:0007669"/>
    <property type="project" value="UniProtKB-UniRule"/>
</dbReference>
<feature type="domain" description="PLAT" evidence="14">
    <location>
        <begin position="31"/>
        <end position="159"/>
    </location>
</feature>
<dbReference type="UniPathway" id="UPA00382"/>
<keyword evidence="6" id="KW-0223">Dioxygenase</keyword>
<feature type="region of interest" description="Disordered" evidence="13">
    <location>
        <begin position="212"/>
        <end position="248"/>
    </location>
</feature>
<evidence type="ECO:0000256" key="8">
    <source>
        <dbReference type="ARBA" id="ARBA00023004"/>
    </source>
</evidence>
<feature type="domain" description="Lipoxygenase" evidence="15">
    <location>
        <begin position="163"/>
        <end position="858"/>
    </location>
</feature>
<keyword evidence="2 12" id="KW-0444">Lipid biosynthesis</keyword>
<dbReference type="OrthoDB" id="407298at2759"/>
<keyword evidence="9" id="KW-0443">Lipid metabolism</keyword>
<keyword evidence="16" id="KW-1185">Reference proteome</keyword>
<dbReference type="EC" id="1.13.11.-" evidence="12"/>
<keyword evidence="10 12" id="KW-0275">Fatty acid biosynthesis</keyword>
<evidence type="ECO:0000256" key="12">
    <source>
        <dbReference type="RuleBase" id="RU003975"/>
    </source>
</evidence>
<dbReference type="Pfam" id="PF01477">
    <property type="entry name" value="PLAT"/>
    <property type="match status" value="1"/>
</dbReference>
<feature type="compositionally biased region" description="Basic and acidic residues" evidence="13">
    <location>
        <begin position="239"/>
        <end position="248"/>
    </location>
</feature>
<evidence type="ECO:0000259" key="14">
    <source>
        <dbReference type="PROSITE" id="PS50095"/>
    </source>
</evidence>
<dbReference type="InterPro" id="IPR013819">
    <property type="entry name" value="LipOase_C"/>
</dbReference>
<dbReference type="Gene3D" id="1.20.245.10">
    <property type="entry name" value="Lipoxygenase-1, Domain 5"/>
    <property type="match status" value="1"/>
</dbReference>
<reference evidence="17" key="1">
    <citation type="submission" date="2025-08" db="UniProtKB">
        <authorList>
            <consortium name="RefSeq"/>
        </authorList>
    </citation>
    <scope>IDENTIFICATION</scope>
    <source>
        <strain evidence="17">OHB3-1</strain>
    </source>
</reference>
<comment type="function">
    <text evidence="12">Plant lipoxygenase may be involved in a number of diverse aspects of plant physiology including growth and development, pest resistance, and senescence or responses to wounding.</text>
</comment>
<dbReference type="Gene3D" id="2.60.60.20">
    <property type="entry name" value="PLAT/LH2 domain"/>
    <property type="match status" value="1"/>
</dbReference>
<dbReference type="KEGG" id="mcha:111021194"/>
<accession>A0A6J1DLM8</accession>
<dbReference type="InterPro" id="IPR001246">
    <property type="entry name" value="LipOase_plant"/>
</dbReference>
<dbReference type="GeneID" id="111021194"/>
<dbReference type="Proteomes" id="UP000504603">
    <property type="component" value="Unplaced"/>
</dbReference>
<keyword evidence="7" id="KW-0560">Oxidoreductase</keyword>
<evidence type="ECO:0000256" key="1">
    <source>
        <dbReference type="ARBA" id="ARBA00009419"/>
    </source>
</evidence>
<dbReference type="PRINTS" id="PR00087">
    <property type="entry name" value="LIPOXYGENASE"/>
</dbReference>
<evidence type="ECO:0000256" key="5">
    <source>
        <dbReference type="ARBA" id="ARBA00022832"/>
    </source>
</evidence>
<dbReference type="PROSITE" id="PS50095">
    <property type="entry name" value="PLAT"/>
    <property type="match status" value="1"/>
</dbReference>
<dbReference type="RefSeq" id="XP_022153751.1">
    <property type="nucleotide sequence ID" value="XM_022298059.1"/>
</dbReference>
<dbReference type="InterPro" id="IPR027433">
    <property type="entry name" value="Lipoxygenase_dom_3"/>
</dbReference>
<dbReference type="SMART" id="SM00308">
    <property type="entry name" value="LH2"/>
    <property type="match status" value="1"/>
</dbReference>
<sequence>MVRFGSGEIKATSEELVTSAEPTTSVQTKVIIVKKLLNIGETHPILPIPIIFPRKFLKLQFVSTHLDPRSRSEKLITVEAKHSSECPLEEIHEAGFKIPSDFGEIGAVIVENHNEEEMYVKQVELSGLQPSGDPFTITISCNSWVQPKTLIPDQNRVFFTNKSYLPSQTPDGLEMLRERELANLRGNGTGERKSYDRIYDYDVYNDLGDPDTSEDLKRPILGGPQHPYPRRCRTGRPRTKTDQESEQRAERVIYVPRDEAFSELKFGTTALSALHIFLRDFVEHFDQNSGFPNFTAIDELFNLQGLKLKIPLQYTPIPGLNDLVPLLIEFLHENQEYLLHFQIPEPMKRDKFFWLRDKEFARQTLAGSNPSVIQLVKEWPIRSQLDPEIYGCPESAFNTHMINQQIGGSITVGEAIQKKKLFVLDYHDLLLPYVQKVRALKGATLYGSRTLFFLNEDETLRPLAIELTRPPMDEKSSQWKRVYGPSENATSLWLWRFAKAHVLAHDAGYHQLVSHWLKTHCAVEPYAIATNRQLSAMHPIYRLLHPHFRYTLEINAEGRQLIANAGGIIETTFSPLKYSMELSSAAYDLQWQFDLQALPADLIHRGLAEEDPTARHGLKLHIKDYPYANDGLILWDALKQWVTEYVNHYYPDQYRVISDKELQAWWSEIRNVGHGDKQEEPWWPLLNTPQDLIDIVTNMAWVASAYHAAVNFGQYAYAGYFPNKPSIVRTNMPTEDNIDSALWKSFYEKPDEMLLNALPTQYQATKVMAVTNLLSAHSPDEEYLGKNMEPSWGDDHVIKEAFERFSRKMKDLELIIDDRNADHNLKNRTGAGVTPYELLKPFSGCGVTGKGVPYSVSI</sequence>
<comment type="caution">
    <text evidence="11">Lacks conserved residue(s) required for the propagation of feature annotation.</text>
</comment>
<name>A0A6J1DLM8_MOMCH</name>
<evidence type="ECO:0000256" key="9">
    <source>
        <dbReference type="ARBA" id="ARBA00023098"/>
    </source>
</evidence>
<evidence type="ECO:0000256" key="2">
    <source>
        <dbReference type="ARBA" id="ARBA00022516"/>
    </source>
</evidence>
<gene>
    <name evidence="17" type="primary">LOC111021194</name>
</gene>
<evidence type="ECO:0000256" key="10">
    <source>
        <dbReference type="ARBA" id="ARBA00023160"/>
    </source>
</evidence>
<dbReference type="GO" id="GO:0016702">
    <property type="term" value="F:oxidoreductase activity, acting on single donors with incorporation of molecular oxygen, incorporation of two atoms of oxygen"/>
    <property type="evidence" value="ECO:0007669"/>
    <property type="project" value="InterPro"/>
</dbReference>
<dbReference type="PROSITE" id="PS00081">
    <property type="entry name" value="LIPOXYGENASE_2"/>
    <property type="match status" value="1"/>
</dbReference>
<evidence type="ECO:0000313" key="17">
    <source>
        <dbReference type="RefSeq" id="XP_022153751.1"/>
    </source>
</evidence>
<dbReference type="Gene3D" id="4.10.375.10">
    <property type="entry name" value="Lipoxygenase-1, Domain 2"/>
    <property type="match status" value="1"/>
</dbReference>
<dbReference type="AlphaFoldDB" id="A0A6J1DLM8"/>
<dbReference type="FunFam" id="1.20.245.10:FF:000002">
    <property type="entry name" value="Lipoxygenase"/>
    <property type="match status" value="1"/>
</dbReference>
<dbReference type="PANTHER" id="PTHR11771">
    <property type="entry name" value="LIPOXYGENASE"/>
    <property type="match status" value="1"/>
</dbReference>
<dbReference type="Gene3D" id="3.10.450.60">
    <property type="match status" value="1"/>
</dbReference>
<dbReference type="Gene3D" id="4.10.372.10">
    <property type="entry name" value="Lipoxygenase-1, Domain 3"/>
    <property type="match status" value="1"/>
</dbReference>
<feature type="compositionally biased region" description="Basic residues" evidence="13">
    <location>
        <begin position="228"/>
        <end position="238"/>
    </location>
</feature>
<dbReference type="InterPro" id="IPR000907">
    <property type="entry name" value="LipOase"/>
</dbReference>
<dbReference type="SUPFAM" id="SSF49723">
    <property type="entry name" value="Lipase/lipooxygenase domain (PLAT/LH2 domain)"/>
    <property type="match status" value="1"/>
</dbReference>
<evidence type="ECO:0000256" key="3">
    <source>
        <dbReference type="ARBA" id="ARBA00022723"/>
    </source>
</evidence>
<dbReference type="InterPro" id="IPR001024">
    <property type="entry name" value="PLAT/LH2_dom"/>
</dbReference>
<comment type="pathway">
    <text evidence="12">Lipid metabolism; oxylipin biosynthesis.</text>
</comment>
<evidence type="ECO:0000313" key="16">
    <source>
        <dbReference type="Proteomes" id="UP000504603"/>
    </source>
</evidence>
<evidence type="ECO:0000259" key="15">
    <source>
        <dbReference type="PROSITE" id="PS51393"/>
    </source>
</evidence>
<dbReference type="GO" id="GO:0006633">
    <property type="term" value="P:fatty acid biosynthetic process"/>
    <property type="evidence" value="ECO:0007669"/>
    <property type="project" value="UniProtKB-KW"/>
</dbReference>
<evidence type="ECO:0000256" key="4">
    <source>
        <dbReference type="ARBA" id="ARBA00022767"/>
    </source>
</evidence>
<dbReference type="InterPro" id="IPR020834">
    <property type="entry name" value="LipOase_CS"/>
</dbReference>
<evidence type="ECO:0000256" key="6">
    <source>
        <dbReference type="ARBA" id="ARBA00022964"/>
    </source>
</evidence>
<keyword evidence="8" id="KW-0408">Iron</keyword>
<organism evidence="16 17">
    <name type="scientific">Momordica charantia</name>
    <name type="common">Bitter gourd</name>
    <name type="synonym">Balsam pear</name>
    <dbReference type="NCBI Taxonomy" id="3673"/>
    <lineage>
        <taxon>Eukaryota</taxon>
        <taxon>Viridiplantae</taxon>
        <taxon>Streptophyta</taxon>
        <taxon>Embryophyta</taxon>
        <taxon>Tracheophyta</taxon>
        <taxon>Spermatophyta</taxon>
        <taxon>Magnoliopsida</taxon>
        <taxon>eudicotyledons</taxon>
        <taxon>Gunneridae</taxon>
        <taxon>Pentapetalae</taxon>
        <taxon>rosids</taxon>
        <taxon>fabids</taxon>
        <taxon>Cucurbitales</taxon>
        <taxon>Cucurbitaceae</taxon>
        <taxon>Momordiceae</taxon>
        <taxon>Momordica</taxon>
    </lineage>
</organism>
<proteinExistence type="inferred from homology"/>
<dbReference type="SUPFAM" id="SSF48484">
    <property type="entry name" value="Lipoxigenase"/>
    <property type="match status" value="1"/>
</dbReference>
<dbReference type="InterPro" id="IPR036226">
    <property type="entry name" value="LipOase_C_sf"/>
</dbReference>
<dbReference type="FunFam" id="4.10.375.10:FF:000001">
    <property type="entry name" value="Lipoxygenase"/>
    <property type="match status" value="1"/>
</dbReference>
<keyword evidence="4 12" id="KW-0925">Oxylipin biosynthesis</keyword>
<dbReference type="PROSITE" id="PS51393">
    <property type="entry name" value="LIPOXYGENASE_3"/>
    <property type="match status" value="1"/>
</dbReference>
<dbReference type="Pfam" id="PF00305">
    <property type="entry name" value="Lipoxygenase"/>
    <property type="match status" value="1"/>
</dbReference>